<evidence type="ECO:0000313" key="1">
    <source>
        <dbReference type="EMBL" id="PNP54750.1"/>
    </source>
</evidence>
<evidence type="ECO:0000313" key="2">
    <source>
        <dbReference type="Proteomes" id="UP000236290"/>
    </source>
</evidence>
<proteinExistence type="predicted"/>
<dbReference type="EMBL" id="MTYI01000058">
    <property type="protein sequence ID" value="PNP54750.1"/>
    <property type="molecule type" value="Genomic_DNA"/>
</dbReference>
<name>A0A2K0UAF1_TRIHA</name>
<protein>
    <submittedName>
        <fullName evidence="1">Uncharacterized protein</fullName>
    </submittedName>
</protein>
<reference evidence="1 2" key="1">
    <citation type="submission" date="2017-02" db="EMBL/GenBank/DDBJ databases">
        <title>Genomes of Trichoderma spp. with biocontrol activity.</title>
        <authorList>
            <person name="Gardiner D."/>
            <person name="Kazan K."/>
            <person name="Vos C."/>
            <person name="Harvey P."/>
        </authorList>
    </citation>
    <scope>NUCLEOTIDE SEQUENCE [LARGE SCALE GENOMIC DNA]</scope>
    <source>
        <strain evidence="1 2">Tr1</strain>
    </source>
</reference>
<gene>
    <name evidence="1" type="ORF">THARTR1_04955</name>
</gene>
<comment type="caution">
    <text evidence="1">The sequence shown here is derived from an EMBL/GenBank/DDBJ whole genome shotgun (WGS) entry which is preliminary data.</text>
</comment>
<organism evidence="1 2">
    <name type="scientific">Trichoderma harzianum</name>
    <name type="common">Hypocrea lixii</name>
    <dbReference type="NCBI Taxonomy" id="5544"/>
    <lineage>
        <taxon>Eukaryota</taxon>
        <taxon>Fungi</taxon>
        <taxon>Dikarya</taxon>
        <taxon>Ascomycota</taxon>
        <taxon>Pezizomycotina</taxon>
        <taxon>Sordariomycetes</taxon>
        <taxon>Hypocreomycetidae</taxon>
        <taxon>Hypocreales</taxon>
        <taxon>Hypocreaceae</taxon>
        <taxon>Trichoderma</taxon>
    </lineage>
</organism>
<dbReference type="Proteomes" id="UP000236290">
    <property type="component" value="Unassembled WGS sequence"/>
</dbReference>
<accession>A0A2K0UAF1</accession>
<dbReference type="AlphaFoldDB" id="A0A2K0UAF1"/>
<sequence>MHIGPPATDVEMRRTSQGISEVELLSLFATMMNEALAHTFSTSESLRCVHCVLGDFLLRNRLGK</sequence>